<accession>A0A517WGU9</accession>
<dbReference type="SUPFAM" id="SSF48498">
    <property type="entry name" value="Tetracyclin repressor-like, C-terminal domain"/>
    <property type="match status" value="1"/>
</dbReference>
<dbReference type="GO" id="GO:0000976">
    <property type="term" value="F:transcription cis-regulatory region binding"/>
    <property type="evidence" value="ECO:0007669"/>
    <property type="project" value="TreeGrafter"/>
</dbReference>
<dbReference type="InterPro" id="IPR015292">
    <property type="entry name" value="Tscrpt_reg_YbiH_C"/>
</dbReference>
<dbReference type="GO" id="GO:0003700">
    <property type="term" value="F:DNA-binding transcription factor activity"/>
    <property type="evidence" value="ECO:0007669"/>
    <property type="project" value="TreeGrafter"/>
</dbReference>
<dbReference type="Pfam" id="PF09209">
    <property type="entry name" value="CecR_C"/>
    <property type="match status" value="1"/>
</dbReference>
<evidence type="ECO:0000256" key="4">
    <source>
        <dbReference type="PROSITE-ProRule" id="PRU00335"/>
    </source>
</evidence>
<evidence type="ECO:0000256" key="3">
    <source>
        <dbReference type="ARBA" id="ARBA00023163"/>
    </source>
</evidence>
<keyword evidence="3" id="KW-0804">Transcription</keyword>
<organism evidence="6 7">
    <name type="scientific">Gimesia chilikensis</name>
    <dbReference type="NCBI Taxonomy" id="2605989"/>
    <lineage>
        <taxon>Bacteria</taxon>
        <taxon>Pseudomonadati</taxon>
        <taxon>Planctomycetota</taxon>
        <taxon>Planctomycetia</taxon>
        <taxon>Planctomycetales</taxon>
        <taxon>Planctomycetaceae</taxon>
        <taxon>Gimesia</taxon>
    </lineage>
</organism>
<dbReference type="SUPFAM" id="SSF46689">
    <property type="entry name" value="Homeodomain-like"/>
    <property type="match status" value="1"/>
</dbReference>
<feature type="DNA-binding region" description="H-T-H motif" evidence="4">
    <location>
        <begin position="41"/>
        <end position="60"/>
    </location>
</feature>
<evidence type="ECO:0000313" key="6">
    <source>
        <dbReference type="EMBL" id="QDU04481.1"/>
    </source>
</evidence>
<dbReference type="InterPro" id="IPR036271">
    <property type="entry name" value="Tet_transcr_reg_TetR-rel_C_sf"/>
</dbReference>
<name>A0A517WGU9_9PLAN</name>
<evidence type="ECO:0000313" key="7">
    <source>
        <dbReference type="Proteomes" id="UP000320722"/>
    </source>
</evidence>
<dbReference type="Gene3D" id="1.10.357.10">
    <property type="entry name" value="Tetracycline Repressor, domain 2"/>
    <property type="match status" value="1"/>
</dbReference>
<dbReference type="InterPro" id="IPR001647">
    <property type="entry name" value="HTH_TetR"/>
</dbReference>
<dbReference type="AlphaFoldDB" id="A0A517WGU9"/>
<dbReference type="InterPro" id="IPR050109">
    <property type="entry name" value="HTH-type_TetR-like_transc_reg"/>
</dbReference>
<dbReference type="Proteomes" id="UP000320722">
    <property type="component" value="Chromosome"/>
</dbReference>
<sequence length="225" mass="24970">MKKRYASKKRQVHDGDSANTRQRLLEVGGQIFAEKGFDRTTSKEITEQAGTNSAAVNYYFEGIEGLYAAVLEEASNMLIKSADMEAAVAEQQDAKAKLKTFLSMFINVLTSPASSSWRLRVLIREFASPTFVDHTPHEKSRLEKMNLLKGIVSELMDLPEDHPSVGRGCISIMGPCFMLMICDRVTLKHAFPQLGLKSDDASPLVEHMMQFALAGLAAVIDQEKQ</sequence>
<reference evidence="6 7" key="1">
    <citation type="submission" date="2019-02" db="EMBL/GenBank/DDBJ databases">
        <title>Deep-cultivation of Planctomycetes and their phenomic and genomic characterization uncovers novel biology.</title>
        <authorList>
            <person name="Wiegand S."/>
            <person name="Jogler M."/>
            <person name="Boedeker C."/>
            <person name="Pinto D."/>
            <person name="Vollmers J."/>
            <person name="Rivas-Marin E."/>
            <person name="Kohn T."/>
            <person name="Peeters S.H."/>
            <person name="Heuer A."/>
            <person name="Rast P."/>
            <person name="Oberbeckmann S."/>
            <person name="Bunk B."/>
            <person name="Jeske O."/>
            <person name="Meyerdierks A."/>
            <person name="Storesund J.E."/>
            <person name="Kallscheuer N."/>
            <person name="Luecker S."/>
            <person name="Lage O.M."/>
            <person name="Pohl T."/>
            <person name="Merkel B.J."/>
            <person name="Hornburger P."/>
            <person name="Mueller R.-W."/>
            <person name="Bruemmer F."/>
            <person name="Labrenz M."/>
            <person name="Spormann A.M."/>
            <person name="Op den Camp H."/>
            <person name="Overmann J."/>
            <person name="Amann R."/>
            <person name="Jetten M.S.M."/>
            <person name="Mascher T."/>
            <person name="Medema M.H."/>
            <person name="Devos D.P."/>
            <person name="Kaster A.-K."/>
            <person name="Ovreas L."/>
            <person name="Rohde M."/>
            <person name="Galperin M.Y."/>
            <person name="Jogler C."/>
        </authorList>
    </citation>
    <scope>NUCLEOTIDE SEQUENCE [LARGE SCALE GENOMIC DNA]</scope>
    <source>
        <strain evidence="6 7">V6</strain>
    </source>
</reference>
<dbReference type="EMBL" id="CP036347">
    <property type="protein sequence ID" value="QDU04481.1"/>
    <property type="molecule type" value="Genomic_DNA"/>
</dbReference>
<dbReference type="InterPro" id="IPR009057">
    <property type="entry name" value="Homeodomain-like_sf"/>
</dbReference>
<dbReference type="Gene3D" id="1.10.10.60">
    <property type="entry name" value="Homeodomain-like"/>
    <property type="match status" value="1"/>
</dbReference>
<dbReference type="RefSeq" id="WP_145042249.1">
    <property type="nucleotide sequence ID" value="NZ_CP036347.1"/>
</dbReference>
<dbReference type="PANTHER" id="PTHR30055">
    <property type="entry name" value="HTH-TYPE TRANSCRIPTIONAL REGULATOR RUTR"/>
    <property type="match status" value="1"/>
</dbReference>
<evidence type="ECO:0000256" key="2">
    <source>
        <dbReference type="ARBA" id="ARBA00023125"/>
    </source>
</evidence>
<gene>
    <name evidence="6" type="ORF">V6x_42090</name>
</gene>
<feature type="domain" description="HTH tetR-type" evidence="5">
    <location>
        <begin position="18"/>
        <end position="78"/>
    </location>
</feature>
<evidence type="ECO:0000259" key="5">
    <source>
        <dbReference type="PROSITE" id="PS50977"/>
    </source>
</evidence>
<keyword evidence="1" id="KW-0805">Transcription regulation</keyword>
<evidence type="ECO:0000256" key="1">
    <source>
        <dbReference type="ARBA" id="ARBA00023015"/>
    </source>
</evidence>
<keyword evidence="2 4" id="KW-0238">DNA-binding</keyword>
<dbReference type="PROSITE" id="PS50977">
    <property type="entry name" value="HTH_TETR_2"/>
    <property type="match status" value="1"/>
</dbReference>
<dbReference type="Pfam" id="PF00440">
    <property type="entry name" value="TetR_N"/>
    <property type="match status" value="1"/>
</dbReference>
<protein>
    <submittedName>
        <fullName evidence="6">Putative DNA-binding transcriptional regulator</fullName>
    </submittedName>
</protein>
<dbReference type="PANTHER" id="PTHR30055:SF234">
    <property type="entry name" value="HTH-TYPE TRANSCRIPTIONAL REGULATOR BETI"/>
    <property type="match status" value="1"/>
</dbReference>
<proteinExistence type="predicted"/>